<dbReference type="EMBL" id="KI669468">
    <property type="protein sequence ID" value="OCF54984.1"/>
    <property type="molecule type" value="Genomic_DNA"/>
</dbReference>
<accession>A0A1B9IHX3</accession>
<organism evidence="1 2">
    <name type="scientific">Kwoniella mangroviensis CBS 10435</name>
    <dbReference type="NCBI Taxonomy" id="1331196"/>
    <lineage>
        <taxon>Eukaryota</taxon>
        <taxon>Fungi</taxon>
        <taxon>Dikarya</taxon>
        <taxon>Basidiomycota</taxon>
        <taxon>Agaricomycotina</taxon>
        <taxon>Tremellomycetes</taxon>
        <taxon>Tremellales</taxon>
        <taxon>Cryptococcaceae</taxon>
        <taxon>Kwoniella</taxon>
    </lineage>
</organism>
<keyword evidence="2" id="KW-1185">Reference proteome</keyword>
<evidence type="ECO:0000313" key="1">
    <source>
        <dbReference type="EMBL" id="OCF54984.1"/>
    </source>
</evidence>
<proteinExistence type="predicted"/>
<dbReference type="Proteomes" id="UP000092583">
    <property type="component" value="Unassembled WGS sequence"/>
</dbReference>
<gene>
    <name evidence="1" type="ORF">L486_07640</name>
</gene>
<dbReference type="AlphaFoldDB" id="A0A1B9IHX3"/>
<protein>
    <recommendedName>
        <fullName evidence="3">Ubiquitin-like domain-containing protein</fullName>
    </recommendedName>
</protein>
<dbReference type="OrthoDB" id="2558237at2759"/>
<evidence type="ECO:0008006" key="3">
    <source>
        <dbReference type="Google" id="ProtNLM"/>
    </source>
</evidence>
<reference evidence="2" key="2">
    <citation type="submission" date="2013-12" db="EMBL/GenBank/DDBJ databases">
        <title>Evolution of pathogenesis and genome organization in the Tremellales.</title>
        <authorList>
            <person name="Cuomo C."/>
            <person name="Litvintseva A."/>
            <person name="Heitman J."/>
            <person name="Chen Y."/>
            <person name="Sun S."/>
            <person name="Springer D."/>
            <person name="Dromer F."/>
            <person name="Young S."/>
            <person name="Zeng Q."/>
            <person name="Chapman S."/>
            <person name="Gujja S."/>
            <person name="Saif S."/>
            <person name="Birren B."/>
        </authorList>
    </citation>
    <scope>NUCLEOTIDE SEQUENCE [LARGE SCALE GENOMIC DNA]</scope>
    <source>
        <strain evidence="2">CBS 10435</strain>
    </source>
</reference>
<name>A0A1B9IHX3_9TREE</name>
<reference evidence="1 2" key="1">
    <citation type="submission" date="2013-07" db="EMBL/GenBank/DDBJ databases">
        <title>The Genome Sequence of Kwoniella mangroviensis CBS10435.</title>
        <authorList>
            <consortium name="The Broad Institute Genome Sequencing Platform"/>
            <person name="Cuomo C."/>
            <person name="Litvintseva A."/>
            <person name="Chen Y."/>
            <person name="Heitman J."/>
            <person name="Sun S."/>
            <person name="Springer D."/>
            <person name="Dromer F."/>
            <person name="Young S.K."/>
            <person name="Zeng Q."/>
            <person name="Gargeya S."/>
            <person name="Fitzgerald M."/>
            <person name="Abouelleil A."/>
            <person name="Alvarado L."/>
            <person name="Berlin A.M."/>
            <person name="Chapman S.B."/>
            <person name="Dewar J."/>
            <person name="Goldberg J."/>
            <person name="Griggs A."/>
            <person name="Gujja S."/>
            <person name="Hansen M."/>
            <person name="Howarth C."/>
            <person name="Imamovic A."/>
            <person name="Larimer J."/>
            <person name="McCowan C."/>
            <person name="Murphy C."/>
            <person name="Pearson M."/>
            <person name="Priest M."/>
            <person name="Roberts A."/>
            <person name="Saif S."/>
            <person name="Shea T."/>
            <person name="Sykes S."/>
            <person name="Wortman J."/>
            <person name="Nusbaum C."/>
            <person name="Birren B."/>
        </authorList>
    </citation>
    <scope>NUCLEOTIDE SEQUENCE [LARGE SCALE GENOMIC DNA]</scope>
    <source>
        <strain evidence="1 2">CBS 10435</strain>
    </source>
</reference>
<sequence length="96" mass="10624">MSGCIDGPTFVEQVRLIFIDKTQNPTHVVWEGCISAFGPLSGIFERWVEENHPGSPVGQYSFTLDSLQGQPLSGDETCKELDVHSGRKIYAIVWLG</sequence>
<evidence type="ECO:0000313" key="2">
    <source>
        <dbReference type="Proteomes" id="UP000092583"/>
    </source>
</evidence>